<feature type="compositionally biased region" description="Basic and acidic residues" evidence="2">
    <location>
        <begin position="152"/>
        <end position="161"/>
    </location>
</feature>
<feature type="compositionally biased region" description="Acidic residues" evidence="2">
    <location>
        <begin position="106"/>
        <end position="118"/>
    </location>
</feature>
<feature type="region of interest" description="Disordered" evidence="2">
    <location>
        <begin position="136"/>
        <end position="201"/>
    </location>
</feature>
<feature type="region of interest" description="Disordered" evidence="2">
    <location>
        <begin position="1"/>
        <end position="31"/>
    </location>
</feature>
<organism evidence="3 4">
    <name type="scientific">Claviceps africana</name>
    <dbReference type="NCBI Taxonomy" id="83212"/>
    <lineage>
        <taxon>Eukaryota</taxon>
        <taxon>Fungi</taxon>
        <taxon>Dikarya</taxon>
        <taxon>Ascomycota</taxon>
        <taxon>Pezizomycotina</taxon>
        <taxon>Sordariomycetes</taxon>
        <taxon>Hypocreomycetidae</taxon>
        <taxon>Hypocreales</taxon>
        <taxon>Clavicipitaceae</taxon>
        <taxon>Claviceps</taxon>
    </lineage>
</organism>
<dbReference type="InterPro" id="IPR015943">
    <property type="entry name" value="WD40/YVTN_repeat-like_dom_sf"/>
</dbReference>
<dbReference type="AlphaFoldDB" id="A0A8K0NHF9"/>
<dbReference type="InterPro" id="IPR036322">
    <property type="entry name" value="WD40_repeat_dom_sf"/>
</dbReference>
<dbReference type="PANTHER" id="PTHR43991:SF12">
    <property type="entry name" value="WD REPEAT PROTEIN (AFU_ORTHOLOGUE AFUA_8G05640)"/>
    <property type="match status" value="1"/>
</dbReference>
<dbReference type="Pfam" id="PF00400">
    <property type="entry name" value="WD40"/>
    <property type="match status" value="1"/>
</dbReference>
<dbReference type="InterPro" id="IPR001680">
    <property type="entry name" value="WD40_rpt"/>
</dbReference>
<evidence type="ECO:0000256" key="1">
    <source>
        <dbReference type="PROSITE-ProRule" id="PRU00221"/>
    </source>
</evidence>
<dbReference type="SMART" id="SM00320">
    <property type="entry name" value="WD40"/>
    <property type="match status" value="2"/>
</dbReference>
<dbReference type="PANTHER" id="PTHR43991">
    <property type="entry name" value="WD REPEAT PROTEIN (AFU_ORTHOLOGUE AFUA_8G05640)-RELATED"/>
    <property type="match status" value="1"/>
</dbReference>
<feature type="compositionally biased region" description="Polar residues" evidence="2">
    <location>
        <begin position="138"/>
        <end position="148"/>
    </location>
</feature>
<dbReference type="Gene3D" id="2.130.10.10">
    <property type="entry name" value="YVTN repeat-like/Quinoprotein amine dehydrogenase"/>
    <property type="match status" value="1"/>
</dbReference>
<feature type="compositionally biased region" description="Polar residues" evidence="2">
    <location>
        <begin position="171"/>
        <end position="185"/>
    </location>
</feature>
<name>A0A8K0NHF9_9HYPO</name>
<reference evidence="3" key="1">
    <citation type="journal article" date="2020" name="bioRxiv">
        <title>Whole genome comparisons of ergot fungi reveals the divergence and evolution of species within the genus Claviceps are the result of varying mechanisms driving genome evolution and host range expansion.</title>
        <authorList>
            <person name="Wyka S.A."/>
            <person name="Mondo S.J."/>
            <person name="Liu M."/>
            <person name="Dettman J."/>
            <person name="Nalam V."/>
            <person name="Broders K.D."/>
        </authorList>
    </citation>
    <scope>NUCLEOTIDE SEQUENCE</scope>
    <source>
        <strain evidence="3">CCC 489</strain>
    </source>
</reference>
<sequence length="756" mass="83094">MRLPPDLAEQGRGETARPQQEEEGLCNPGERAGTVSLFQDQYDKDSTNNVDLSVTGLLVTDSRPDPQGTTSSNHNIRGSSFPSHQPASIPIQSGACHSRFPGNPDEQVDEEQETDEDLSDIQDGAVFDQPPYEARQLKVQSGSHSTGSAAEGHGDTEEKSDGSPSEDSEADVTNAQQQTANNDPASSPHHPLHPYLNSDGPPNLTAHLHTLYGSPLMMDTEFPDASWAEGSWPLTGNVDLQGPNPVAEANTLGFEDAANALPPVQISNPNPAIPGSENLGLVDFLHHWAQQGRHAHTHRSRPPHLHQVVKQAHTVVSEVNYSDLNGDCCDFQALNWTAMDTTRNAARIRRFLTYKNYVNRAGSDVLTTYISKKEDAGIPSYENFFRFSRMTIRQDVHLAHFQLRSVLACPSRTFAFYPSPTGINRINTVSRQTACVMSMREFPAMGGALSTLDAGCGVLVGGTFNGDYYVKSLDCDDETRFTEGQITSDFSGITNHINVYRPRRSSGPVAAISSNDCGFRVMDLTTEHFISETMYPFALNCSALSPDHRLRVVVGDHSSVLITNADTGEILQQLSGHRDYGFACDWSQDGRTVATGFQDRKVKIWDARKWCNSSGISTPLCTIRSEMASVRGLRFSPLGSGRPVLVAAEEADFVNLIDAKTFASKQTIDVFGEIGGVSFTNEGQSLGILCCDAHRGGLLQLERCGQRPEPILDDIWLRDMSRFRHWAGRDGHGSFEREDWCKSRLPTRLCHDLQPF</sequence>
<evidence type="ECO:0008006" key="5">
    <source>
        <dbReference type="Google" id="ProtNLM"/>
    </source>
</evidence>
<keyword evidence="1" id="KW-0853">WD repeat</keyword>
<dbReference type="PROSITE" id="PS50082">
    <property type="entry name" value="WD_REPEATS_2"/>
    <property type="match status" value="1"/>
</dbReference>
<dbReference type="EMBL" id="SRPY01000504">
    <property type="protein sequence ID" value="KAG5922764.1"/>
    <property type="molecule type" value="Genomic_DNA"/>
</dbReference>
<dbReference type="Proteomes" id="UP000811619">
    <property type="component" value="Unassembled WGS sequence"/>
</dbReference>
<dbReference type="PROSITE" id="PS50294">
    <property type="entry name" value="WD_REPEATS_REGION"/>
    <property type="match status" value="1"/>
</dbReference>
<evidence type="ECO:0000313" key="3">
    <source>
        <dbReference type="EMBL" id="KAG5922764.1"/>
    </source>
</evidence>
<evidence type="ECO:0000256" key="2">
    <source>
        <dbReference type="SAM" id="MobiDB-lite"/>
    </source>
</evidence>
<dbReference type="OrthoDB" id="20669at2759"/>
<feature type="region of interest" description="Disordered" evidence="2">
    <location>
        <begin position="57"/>
        <end position="118"/>
    </location>
</feature>
<evidence type="ECO:0000313" key="4">
    <source>
        <dbReference type="Proteomes" id="UP000811619"/>
    </source>
</evidence>
<keyword evidence="4" id="KW-1185">Reference proteome</keyword>
<dbReference type="SUPFAM" id="SSF50978">
    <property type="entry name" value="WD40 repeat-like"/>
    <property type="match status" value="1"/>
</dbReference>
<accession>A0A8K0NHF9</accession>
<protein>
    <recommendedName>
        <fullName evidence="5">Vegetatible incompatibility protein het-e-1</fullName>
    </recommendedName>
</protein>
<feature type="compositionally biased region" description="Polar residues" evidence="2">
    <location>
        <begin position="67"/>
        <end position="86"/>
    </location>
</feature>
<feature type="repeat" description="WD" evidence="1">
    <location>
        <begin position="574"/>
        <end position="606"/>
    </location>
</feature>
<comment type="caution">
    <text evidence="3">The sequence shown here is derived from an EMBL/GenBank/DDBJ whole genome shotgun (WGS) entry which is preliminary data.</text>
</comment>
<proteinExistence type="predicted"/>
<gene>
    <name evidence="3" type="ORF">E4U42_005347</name>
</gene>